<dbReference type="InterPro" id="IPR001867">
    <property type="entry name" value="OmpR/PhoB-type_DNA-bd"/>
</dbReference>
<dbReference type="EMBL" id="JXOK01000006">
    <property type="protein sequence ID" value="KIN12285.1"/>
    <property type="molecule type" value="Genomic_DNA"/>
</dbReference>
<accession>A0A0C3IBB2</accession>
<organism evidence="6 7">
    <name type="scientific">Vibrio mytili</name>
    <dbReference type="NCBI Taxonomy" id="50718"/>
    <lineage>
        <taxon>Bacteria</taxon>
        <taxon>Pseudomonadati</taxon>
        <taxon>Pseudomonadota</taxon>
        <taxon>Gammaproteobacteria</taxon>
        <taxon>Vibrionales</taxon>
        <taxon>Vibrionaceae</taxon>
        <taxon>Vibrio</taxon>
    </lineage>
</organism>
<dbReference type="CDD" id="cd00383">
    <property type="entry name" value="trans_reg_C"/>
    <property type="match status" value="1"/>
</dbReference>
<gene>
    <name evidence="6" type="ORF">SU60_03150</name>
</gene>
<dbReference type="SUPFAM" id="SSF46894">
    <property type="entry name" value="C-terminal effector domain of the bipartite response regulators"/>
    <property type="match status" value="1"/>
</dbReference>
<keyword evidence="4" id="KW-1133">Transmembrane helix</keyword>
<proteinExistence type="predicted"/>
<dbReference type="AlphaFoldDB" id="A0A0C3IBB2"/>
<name>A0A0C3IBB2_9VIBR</name>
<evidence type="ECO:0000256" key="4">
    <source>
        <dbReference type="SAM" id="Phobius"/>
    </source>
</evidence>
<dbReference type="GO" id="GO:0003677">
    <property type="term" value="F:DNA binding"/>
    <property type="evidence" value="ECO:0007669"/>
    <property type="project" value="UniProtKB-UniRule"/>
</dbReference>
<dbReference type="Proteomes" id="UP000031977">
    <property type="component" value="Unassembled WGS sequence"/>
</dbReference>
<dbReference type="OrthoDB" id="1971692at2"/>
<dbReference type="GO" id="GO:0000160">
    <property type="term" value="P:phosphorelay signal transduction system"/>
    <property type="evidence" value="ECO:0007669"/>
    <property type="project" value="InterPro"/>
</dbReference>
<dbReference type="InterPro" id="IPR016032">
    <property type="entry name" value="Sig_transdc_resp-reg_C-effctor"/>
</dbReference>
<dbReference type="Pfam" id="PF00486">
    <property type="entry name" value="Trans_reg_C"/>
    <property type="match status" value="1"/>
</dbReference>
<dbReference type="RefSeq" id="WP_041154272.1">
    <property type="nucleotide sequence ID" value="NZ_CBCRVP010000004.1"/>
</dbReference>
<evidence type="ECO:0000256" key="1">
    <source>
        <dbReference type="ARBA" id="ARBA00023125"/>
    </source>
</evidence>
<dbReference type="PROSITE" id="PS51755">
    <property type="entry name" value="OMPR_PHOB"/>
    <property type="match status" value="1"/>
</dbReference>
<feature type="region of interest" description="Disordered" evidence="3">
    <location>
        <begin position="143"/>
        <end position="170"/>
    </location>
</feature>
<dbReference type="GO" id="GO:0006355">
    <property type="term" value="P:regulation of DNA-templated transcription"/>
    <property type="evidence" value="ECO:0007669"/>
    <property type="project" value="InterPro"/>
</dbReference>
<dbReference type="InterPro" id="IPR036388">
    <property type="entry name" value="WH-like_DNA-bd_sf"/>
</dbReference>
<keyword evidence="4" id="KW-0472">Membrane</keyword>
<evidence type="ECO:0000313" key="6">
    <source>
        <dbReference type="EMBL" id="KIN12285.1"/>
    </source>
</evidence>
<evidence type="ECO:0000259" key="5">
    <source>
        <dbReference type="PROSITE" id="PS51755"/>
    </source>
</evidence>
<feature type="transmembrane region" description="Helical" evidence="4">
    <location>
        <begin position="183"/>
        <end position="202"/>
    </location>
</feature>
<evidence type="ECO:0000313" key="7">
    <source>
        <dbReference type="Proteomes" id="UP000031977"/>
    </source>
</evidence>
<sequence>MTNICTKFLLAKRFTFDPNSNSLTDQQSSSEIVRLGSNESRILLMLVERPNEVLTRSELHEFVWREQGFEVDDSSLTQAISTLRKMLKDSTKSPEFVKTVPKRGYQLICSVERINPLSSGAIEQEEQKLDEETHSVSELVLTEDSPVQTTTDTPNLESTPQPERQHKVSTAHTAHFSAASNKWLPYFLLLLAALLPVSVFLFTHPAESQFRQIGNYDNVLVKTPINHPQLDSWLPSIKQCVESYVRHHKKDSMPVEVIATGGQRNQLVLNYIHDSQHSYENVTLRIFSGQNDPAEICQ</sequence>
<evidence type="ECO:0000256" key="2">
    <source>
        <dbReference type="PROSITE-ProRule" id="PRU01091"/>
    </source>
</evidence>
<feature type="DNA-binding region" description="OmpR/PhoB-type" evidence="2">
    <location>
        <begin position="6"/>
        <end position="109"/>
    </location>
</feature>
<evidence type="ECO:0000256" key="3">
    <source>
        <dbReference type="SAM" id="MobiDB-lite"/>
    </source>
</evidence>
<feature type="domain" description="OmpR/PhoB-type" evidence="5">
    <location>
        <begin position="6"/>
        <end position="109"/>
    </location>
</feature>
<keyword evidence="4" id="KW-0812">Transmembrane</keyword>
<dbReference type="STRING" id="50718.SU60_03150"/>
<reference evidence="6 7" key="1">
    <citation type="submission" date="2015-01" db="EMBL/GenBank/DDBJ databases">
        <title>Draft genome of Vibrio mytili type strain CAIM 528.</title>
        <authorList>
            <person name="Gonzalez-Castillo A."/>
            <person name="Gomez-Gil B."/>
            <person name="Enciso-Ibarra J."/>
        </authorList>
    </citation>
    <scope>NUCLEOTIDE SEQUENCE [LARGE SCALE GENOMIC DNA]</scope>
    <source>
        <strain evidence="6 7">CAIM 528</strain>
    </source>
</reference>
<comment type="caution">
    <text evidence="6">The sequence shown here is derived from an EMBL/GenBank/DDBJ whole genome shotgun (WGS) entry which is preliminary data.</text>
</comment>
<feature type="compositionally biased region" description="Polar residues" evidence="3">
    <location>
        <begin position="145"/>
        <end position="162"/>
    </location>
</feature>
<keyword evidence="7" id="KW-1185">Reference proteome</keyword>
<keyword evidence="1 2" id="KW-0238">DNA-binding</keyword>
<dbReference type="SMART" id="SM00862">
    <property type="entry name" value="Trans_reg_C"/>
    <property type="match status" value="1"/>
</dbReference>
<dbReference type="Gene3D" id="1.10.10.10">
    <property type="entry name" value="Winged helix-like DNA-binding domain superfamily/Winged helix DNA-binding domain"/>
    <property type="match status" value="1"/>
</dbReference>
<protein>
    <submittedName>
        <fullName evidence="6">Transcriptional regulator</fullName>
    </submittedName>
</protein>